<dbReference type="InterPro" id="IPR032675">
    <property type="entry name" value="LRR_dom_sf"/>
</dbReference>
<organism evidence="3">
    <name type="scientific">Hexamita inflata</name>
    <dbReference type="NCBI Taxonomy" id="28002"/>
    <lineage>
        <taxon>Eukaryota</taxon>
        <taxon>Metamonada</taxon>
        <taxon>Diplomonadida</taxon>
        <taxon>Hexamitidae</taxon>
        <taxon>Hexamitinae</taxon>
        <taxon>Hexamita</taxon>
    </lineage>
</organism>
<keyword evidence="1" id="KW-0433">Leucine-rich repeat</keyword>
<dbReference type="PANTHER" id="PTHR46652">
    <property type="entry name" value="LEUCINE-RICH REPEAT AND IQ DOMAIN-CONTAINING PROTEIN 1-RELATED"/>
    <property type="match status" value="1"/>
</dbReference>
<protein>
    <submittedName>
        <fullName evidence="3">T9SS type A sorting domain-containing protein</fullName>
    </submittedName>
    <submittedName>
        <fullName evidence="4">T9SS_type A sorting domain-containing protein</fullName>
    </submittedName>
</protein>
<dbReference type="SMART" id="SM00365">
    <property type="entry name" value="LRR_SD22"/>
    <property type="match status" value="4"/>
</dbReference>
<reference evidence="4 5" key="2">
    <citation type="submission" date="2024-07" db="EMBL/GenBank/DDBJ databases">
        <authorList>
            <person name="Akdeniz Z."/>
        </authorList>
    </citation>
    <scope>NUCLEOTIDE SEQUENCE [LARGE SCALE GENOMIC DNA]</scope>
</reference>
<dbReference type="AlphaFoldDB" id="A0AA86TMY7"/>
<dbReference type="PROSITE" id="PS51450">
    <property type="entry name" value="LRR"/>
    <property type="match status" value="5"/>
</dbReference>
<dbReference type="Gene3D" id="3.80.10.10">
    <property type="entry name" value="Ribonuclease Inhibitor"/>
    <property type="match status" value="1"/>
</dbReference>
<dbReference type="InterPro" id="IPR001611">
    <property type="entry name" value="Leu-rich_rpt"/>
</dbReference>
<evidence type="ECO:0000313" key="4">
    <source>
        <dbReference type="EMBL" id="CAL5989765.1"/>
    </source>
</evidence>
<keyword evidence="2" id="KW-0677">Repeat</keyword>
<evidence type="ECO:0000256" key="2">
    <source>
        <dbReference type="ARBA" id="ARBA00022737"/>
    </source>
</evidence>
<dbReference type="InterPro" id="IPR050836">
    <property type="entry name" value="SDS22/Internalin_LRR"/>
</dbReference>
<evidence type="ECO:0000256" key="1">
    <source>
        <dbReference type="ARBA" id="ARBA00022614"/>
    </source>
</evidence>
<dbReference type="Pfam" id="PF12799">
    <property type="entry name" value="LRR_4"/>
    <property type="match status" value="2"/>
</dbReference>
<reference evidence="3" key="1">
    <citation type="submission" date="2023-06" db="EMBL/GenBank/DDBJ databases">
        <authorList>
            <person name="Kurt Z."/>
        </authorList>
    </citation>
    <scope>NUCLEOTIDE SEQUENCE</scope>
</reference>
<dbReference type="PRINTS" id="PR00019">
    <property type="entry name" value="LEURICHRPT"/>
</dbReference>
<sequence length="384" mass="44969">MFCFQQMQMIFFEEFEKQSNFKTVSKDSNPEPTQYYQDFLLNDIDNFNQDQFNEIENQQEKQTEFDFLDLQTLVNLQQLSITNNISVTNTQVLKRMTQLTQLNLTNNNLTNISVLQYLTNLQDLNISHNPGIKISPIQHLIKLCKLNISNNQLDNFNALVSLVNLKVFDVSNNIDCDIAPINNYSKLTSLNISCIMPSRSIQTHKFVIDIQNMSLKHQLDCVQTLNISQNKFSDVTFLQYLKSLQELDLSHNSCVDISPLQYLVNIRSLRLDNNQITEISPLRQLVRLQYLDIKCNYVAFVYPLQDLQELEQFFMEENIIRDINNVKNVRWISTQFVATQEQITLSNRMRDIDITSTTLRKILINDNLNVQTLEQYNNDEFSQM</sequence>
<dbReference type="Proteomes" id="UP001642409">
    <property type="component" value="Unassembled WGS sequence"/>
</dbReference>
<dbReference type="SUPFAM" id="SSF52058">
    <property type="entry name" value="L domain-like"/>
    <property type="match status" value="1"/>
</dbReference>
<dbReference type="PANTHER" id="PTHR46652:SF3">
    <property type="entry name" value="LEUCINE-RICH REPEAT-CONTAINING PROTEIN 9"/>
    <property type="match status" value="1"/>
</dbReference>
<dbReference type="EMBL" id="CAXDID020000024">
    <property type="protein sequence ID" value="CAL5989765.1"/>
    <property type="molecule type" value="Genomic_DNA"/>
</dbReference>
<dbReference type="EMBL" id="CATOUU010000248">
    <property type="protein sequence ID" value="CAI9922256.1"/>
    <property type="molecule type" value="Genomic_DNA"/>
</dbReference>
<name>A0AA86TMY7_9EUKA</name>
<keyword evidence="5" id="KW-1185">Reference proteome</keyword>
<comment type="caution">
    <text evidence="3">The sequence shown here is derived from an EMBL/GenBank/DDBJ whole genome shotgun (WGS) entry which is preliminary data.</text>
</comment>
<gene>
    <name evidence="4" type="ORF">HINF_LOCUS11018</name>
    <name evidence="3" type="ORF">HINF_LOCUS9901</name>
</gene>
<evidence type="ECO:0000313" key="5">
    <source>
        <dbReference type="Proteomes" id="UP001642409"/>
    </source>
</evidence>
<dbReference type="InterPro" id="IPR025875">
    <property type="entry name" value="Leu-rich_rpt_4"/>
</dbReference>
<accession>A0AA86TMY7</accession>
<evidence type="ECO:0000313" key="3">
    <source>
        <dbReference type="EMBL" id="CAI9922256.1"/>
    </source>
</evidence>
<proteinExistence type="predicted"/>